<dbReference type="InterPro" id="IPR029026">
    <property type="entry name" value="tRNA_m1G_MTases_N"/>
</dbReference>
<dbReference type="Pfam" id="PF00588">
    <property type="entry name" value="SpoU_methylase"/>
    <property type="match status" value="1"/>
</dbReference>
<dbReference type="Gene3D" id="3.40.1280.10">
    <property type="match status" value="1"/>
</dbReference>
<name>A0ABD3MC20_9STRA</name>
<keyword evidence="2" id="KW-0808">Transferase</keyword>
<accession>A0ABD3MC20</accession>
<dbReference type="PANTHER" id="PTHR43191:SF7">
    <property type="entry name" value="OBP33PEP LIKE PROTEIN"/>
    <property type="match status" value="1"/>
</dbReference>
<sequence>MEASHLSIAPLHQHPHRRGMNIPDNEREESDGDDDGGHATSSSFPSVPAGHLPQHRHTTNMKAGPYLIITNISKRQNIRNLLQIAAAYGVPKVLVVGQKKFVFDLDDDVDHVEVAYDINATDNNFDGAKNKGDCNNEEEEDVDDNNDDNDDKGDKRRRKGQSNNSKTTTDIPAMLQQGIRNGKLTIMKFDKLEECVAYIKRIPCCCGGCSGDEVYTGDESEILMATNDEKKTMVHKSTIATTSESPSSSITRENTIPIIGVEIDNSSINLEEEPFSSYFSTNSSLSCTCNSIAFMMGNEGSGMSSKQMSICDGFIRISQYGGGTASLNVSVAAALVLHRYYHWRRGEVVKSIVRCNNC</sequence>
<evidence type="ECO:0000313" key="5">
    <source>
        <dbReference type="EMBL" id="KAL3761338.1"/>
    </source>
</evidence>
<feature type="domain" description="tRNA/rRNA methyltransferase SpoU type" evidence="4">
    <location>
        <begin position="256"/>
        <end position="338"/>
    </location>
</feature>
<dbReference type="GO" id="GO:0032259">
    <property type="term" value="P:methylation"/>
    <property type="evidence" value="ECO:0007669"/>
    <property type="project" value="UniProtKB-KW"/>
</dbReference>
<feature type="compositionally biased region" description="Acidic residues" evidence="3">
    <location>
        <begin position="135"/>
        <end position="151"/>
    </location>
</feature>
<evidence type="ECO:0000256" key="1">
    <source>
        <dbReference type="ARBA" id="ARBA00022603"/>
    </source>
</evidence>
<feature type="region of interest" description="Disordered" evidence="3">
    <location>
        <begin position="126"/>
        <end position="174"/>
    </location>
</feature>
<comment type="caution">
    <text evidence="5">The sequence shown here is derived from an EMBL/GenBank/DDBJ whole genome shotgun (WGS) entry which is preliminary data.</text>
</comment>
<gene>
    <name evidence="5" type="ORF">ACHAWU_000472</name>
</gene>
<organism evidence="5 6">
    <name type="scientific">Discostella pseudostelligera</name>
    <dbReference type="NCBI Taxonomy" id="259834"/>
    <lineage>
        <taxon>Eukaryota</taxon>
        <taxon>Sar</taxon>
        <taxon>Stramenopiles</taxon>
        <taxon>Ochrophyta</taxon>
        <taxon>Bacillariophyta</taxon>
        <taxon>Coscinodiscophyceae</taxon>
        <taxon>Thalassiosirophycidae</taxon>
        <taxon>Stephanodiscales</taxon>
        <taxon>Stephanodiscaceae</taxon>
        <taxon>Discostella</taxon>
    </lineage>
</organism>
<keyword evidence="6" id="KW-1185">Reference proteome</keyword>
<dbReference type="InterPro" id="IPR051259">
    <property type="entry name" value="rRNA_Methyltransferase"/>
</dbReference>
<evidence type="ECO:0000256" key="3">
    <source>
        <dbReference type="SAM" id="MobiDB-lite"/>
    </source>
</evidence>
<dbReference type="PANTHER" id="PTHR43191">
    <property type="entry name" value="RRNA METHYLTRANSFERASE 3"/>
    <property type="match status" value="1"/>
</dbReference>
<dbReference type="GO" id="GO:0008168">
    <property type="term" value="F:methyltransferase activity"/>
    <property type="evidence" value="ECO:0007669"/>
    <property type="project" value="UniProtKB-KW"/>
</dbReference>
<evidence type="ECO:0000256" key="2">
    <source>
        <dbReference type="ARBA" id="ARBA00022679"/>
    </source>
</evidence>
<keyword evidence="1" id="KW-0489">Methyltransferase</keyword>
<dbReference type="InterPro" id="IPR001537">
    <property type="entry name" value="SpoU_MeTrfase"/>
</dbReference>
<reference evidence="5 6" key="1">
    <citation type="submission" date="2024-10" db="EMBL/GenBank/DDBJ databases">
        <title>Updated reference genomes for cyclostephanoid diatoms.</title>
        <authorList>
            <person name="Roberts W.R."/>
            <person name="Alverson A.J."/>
        </authorList>
    </citation>
    <scope>NUCLEOTIDE SEQUENCE [LARGE SCALE GENOMIC DNA]</scope>
    <source>
        <strain evidence="5 6">AJA232-27</strain>
    </source>
</reference>
<feature type="compositionally biased region" description="Polar residues" evidence="3">
    <location>
        <begin position="161"/>
        <end position="170"/>
    </location>
</feature>
<evidence type="ECO:0000313" key="6">
    <source>
        <dbReference type="Proteomes" id="UP001530293"/>
    </source>
</evidence>
<protein>
    <recommendedName>
        <fullName evidence="4">tRNA/rRNA methyltransferase SpoU type domain-containing protein</fullName>
    </recommendedName>
</protein>
<dbReference type="SUPFAM" id="SSF75217">
    <property type="entry name" value="alpha/beta knot"/>
    <property type="match status" value="1"/>
</dbReference>
<feature type="region of interest" description="Disordered" evidence="3">
    <location>
        <begin position="1"/>
        <end position="59"/>
    </location>
</feature>
<dbReference type="Proteomes" id="UP001530293">
    <property type="component" value="Unassembled WGS sequence"/>
</dbReference>
<evidence type="ECO:0000259" key="4">
    <source>
        <dbReference type="Pfam" id="PF00588"/>
    </source>
</evidence>
<dbReference type="EMBL" id="JALLBG020000151">
    <property type="protein sequence ID" value="KAL3761338.1"/>
    <property type="molecule type" value="Genomic_DNA"/>
</dbReference>
<proteinExistence type="predicted"/>
<dbReference type="AlphaFoldDB" id="A0ABD3MC20"/>
<dbReference type="InterPro" id="IPR029028">
    <property type="entry name" value="Alpha/beta_knot_MTases"/>
</dbReference>